<evidence type="ECO:0000259" key="1">
    <source>
        <dbReference type="Pfam" id="PF03108"/>
    </source>
</evidence>
<dbReference type="PANTHER" id="PTHR31973:SF195">
    <property type="entry name" value="MUDR FAMILY TRANSPOSASE"/>
    <property type="match status" value="1"/>
</dbReference>
<dbReference type="InterPro" id="IPR018289">
    <property type="entry name" value="MULE_transposase_dom"/>
</dbReference>
<gene>
    <name evidence="3" type="ORF">SO802_031379</name>
</gene>
<dbReference type="PANTHER" id="PTHR31973">
    <property type="entry name" value="POLYPROTEIN, PUTATIVE-RELATED"/>
    <property type="match status" value="1"/>
</dbReference>
<dbReference type="AlphaFoldDB" id="A0AAW2BLT8"/>
<feature type="domain" description="MULE transposase" evidence="2">
    <location>
        <begin position="151"/>
        <end position="254"/>
    </location>
</feature>
<evidence type="ECO:0000259" key="2">
    <source>
        <dbReference type="Pfam" id="PF10551"/>
    </source>
</evidence>
<accession>A0AAW2BLT8</accession>
<name>A0AAW2BLT8_9ROSI</name>
<keyword evidence="4" id="KW-1185">Reference proteome</keyword>
<proteinExistence type="predicted"/>
<reference evidence="3 4" key="1">
    <citation type="submission" date="2024-01" db="EMBL/GenBank/DDBJ databases">
        <title>A telomere-to-telomere, gap-free genome of sweet tea (Lithocarpus litseifolius).</title>
        <authorList>
            <person name="Zhou J."/>
        </authorList>
    </citation>
    <scope>NUCLEOTIDE SEQUENCE [LARGE SCALE GENOMIC DNA]</scope>
    <source>
        <strain evidence="3">Zhou-2022a</strain>
        <tissue evidence="3">Leaf</tissue>
    </source>
</reference>
<organism evidence="3 4">
    <name type="scientific">Lithocarpus litseifolius</name>
    <dbReference type="NCBI Taxonomy" id="425828"/>
    <lineage>
        <taxon>Eukaryota</taxon>
        <taxon>Viridiplantae</taxon>
        <taxon>Streptophyta</taxon>
        <taxon>Embryophyta</taxon>
        <taxon>Tracheophyta</taxon>
        <taxon>Spermatophyta</taxon>
        <taxon>Magnoliopsida</taxon>
        <taxon>eudicotyledons</taxon>
        <taxon>Gunneridae</taxon>
        <taxon>Pentapetalae</taxon>
        <taxon>rosids</taxon>
        <taxon>fabids</taxon>
        <taxon>Fagales</taxon>
        <taxon>Fagaceae</taxon>
        <taxon>Lithocarpus</taxon>
    </lineage>
</organism>
<dbReference type="InterPro" id="IPR004332">
    <property type="entry name" value="Transposase_MuDR"/>
</dbReference>
<dbReference type="Pfam" id="PF10551">
    <property type="entry name" value="MULE"/>
    <property type="match status" value="1"/>
</dbReference>
<dbReference type="EMBL" id="JAZDWU010000011">
    <property type="protein sequence ID" value="KAK9986428.1"/>
    <property type="molecule type" value="Genomic_DNA"/>
</dbReference>
<feature type="domain" description="Transposase MuDR plant" evidence="1">
    <location>
        <begin position="21"/>
        <end position="74"/>
    </location>
</feature>
<sequence>MVDPSRLQITFVSTWEDGMHFSKGLTFANKEAVKRALIIYAAKDNRNFIVRRSTKTKLCDACVNTNCKWYVRAFMKAKLSGLWMVTSYVGPHSCVPFGMRRDGKMMDSNFVASEIVGKLRQNHTARIDELWEIIHTKYNHKLSYYKYCRPVISIDGTHLYGKYRGVLMIAMATDANQKVLPLAFAVVDKESGASWGWFLECLRISIEHVIPNEGICIIFDRHKGIKCVIAEWPRGEDGNLQVFHRYCLRHVASNFNTHFDDPSLKALALKAGHATHEAKFESIMQTIKDVEINALRSVQPDDSHIARYMPYTYLMSEDLDKWT</sequence>
<dbReference type="Proteomes" id="UP001459277">
    <property type="component" value="Unassembled WGS sequence"/>
</dbReference>
<evidence type="ECO:0000313" key="3">
    <source>
        <dbReference type="EMBL" id="KAK9986428.1"/>
    </source>
</evidence>
<dbReference type="Pfam" id="PF03108">
    <property type="entry name" value="DBD_Tnp_Mut"/>
    <property type="match status" value="1"/>
</dbReference>
<comment type="caution">
    <text evidence="3">The sequence shown here is derived from an EMBL/GenBank/DDBJ whole genome shotgun (WGS) entry which is preliminary data.</text>
</comment>
<evidence type="ECO:0000313" key="4">
    <source>
        <dbReference type="Proteomes" id="UP001459277"/>
    </source>
</evidence>
<protein>
    <recommendedName>
        <fullName evidence="5">MULE transposase domain-containing protein</fullName>
    </recommendedName>
</protein>
<evidence type="ECO:0008006" key="5">
    <source>
        <dbReference type="Google" id="ProtNLM"/>
    </source>
</evidence>